<evidence type="ECO:0000256" key="3">
    <source>
        <dbReference type="ARBA" id="ARBA00022827"/>
    </source>
</evidence>
<evidence type="ECO:0000256" key="2">
    <source>
        <dbReference type="ARBA" id="ARBA00022630"/>
    </source>
</evidence>
<evidence type="ECO:0000256" key="1">
    <source>
        <dbReference type="ARBA" id="ARBA00005466"/>
    </source>
</evidence>
<dbReference type="Gene3D" id="3.30.43.10">
    <property type="entry name" value="Uridine Diphospho-n-acetylenolpyruvylglucosamine Reductase, domain 2"/>
    <property type="match status" value="1"/>
</dbReference>
<evidence type="ECO:0000313" key="7">
    <source>
        <dbReference type="Proteomes" id="UP001610432"/>
    </source>
</evidence>
<dbReference type="GeneID" id="98140373"/>
<reference evidence="6 7" key="1">
    <citation type="submission" date="2024-07" db="EMBL/GenBank/DDBJ databases">
        <title>Section-level genome sequencing and comparative genomics of Aspergillus sections Usti and Cavernicolus.</title>
        <authorList>
            <consortium name="Lawrence Berkeley National Laboratory"/>
            <person name="Nybo J.L."/>
            <person name="Vesth T.C."/>
            <person name="Theobald S."/>
            <person name="Frisvad J.C."/>
            <person name="Larsen T.O."/>
            <person name="Kjaerboelling I."/>
            <person name="Rothschild-Mancinelli K."/>
            <person name="Lyhne E.K."/>
            <person name="Kogle M.E."/>
            <person name="Barry K."/>
            <person name="Clum A."/>
            <person name="Na H."/>
            <person name="Ledsgaard L."/>
            <person name="Lin J."/>
            <person name="Lipzen A."/>
            <person name="Kuo A."/>
            <person name="Riley R."/>
            <person name="Mondo S."/>
            <person name="Labutti K."/>
            <person name="Haridas S."/>
            <person name="Pangalinan J."/>
            <person name="Salamov A.A."/>
            <person name="Simmons B.A."/>
            <person name="Magnuson J.K."/>
            <person name="Chen J."/>
            <person name="Drula E."/>
            <person name="Henrissat B."/>
            <person name="Wiebenga A."/>
            <person name="Lubbers R.J."/>
            <person name="Gomes A.C."/>
            <person name="Macurrencykelacurrency M.R."/>
            <person name="Stajich J."/>
            <person name="Grigoriev I.V."/>
            <person name="Mortensen U.H."/>
            <person name="De Vries R.P."/>
            <person name="Baker S.E."/>
            <person name="Andersen M.R."/>
        </authorList>
    </citation>
    <scope>NUCLEOTIDE SEQUENCE [LARGE SCALE GENOMIC DNA]</scope>
    <source>
        <strain evidence="6 7">CBS 449.75</strain>
    </source>
</reference>
<dbReference type="Proteomes" id="UP001610432">
    <property type="component" value="Unassembled WGS sequence"/>
</dbReference>
<evidence type="ECO:0000313" key="6">
    <source>
        <dbReference type="EMBL" id="KAL2865154.1"/>
    </source>
</evidence>
<dbReference type="InterPro" id="IPR016169">
    <property type="entry name" value="FAD-bd_PCMH_sub2"/>
</dbReference>
<comment type="caution">
    <text evidence="6">The sequence shown here is derived from an EMBL/GenBank/DDBJ whole genome shotgun (WGS) entry which is preliminary data.</text>
</comment>
<organism evidence="6 7">
    <name type="scientific">Aspergillus lucknowensis</name>
    <dbReference type="NCBI Taxonomy" id="176173"/>
    <lineage>
        <taxon>Eukaryota</taxon>
        <taxon>Fungi</taxon>
        <taxon>Dikarya</taxon>
        <taxon>Ascomycota</taxon>
        <taxon>Pezizomycotina</taxon>
        <taxon>Eurotiomycetes</taxon>
        <taxon>Eurotiomycetidae</taxon>
        <taxon>Eurotiales</taxon>
        <taxon>Aspergillaceae</taxon>
        <taxon>Aspergillus</taxon>
        <taxon>Aspergillus subgen. Nidulantes</taxon>
    </lineage>
</organism>
<keyword evidence="2" id="KW-0285">Flavoprotein</keyword>
<keyword evidence="7" id="KW-1185">Reference proteome</keyword>
<sequence>MVHAHVISDYTSSPIDSHLGVCCLALSSVLGPRVSFPNTTAYHSSLTSYFTQQNSNLHPRCIVFPETAQDVSTAITTLTSTSQPHCPFAIRSGGHAYNTGFSNIQNGITIDLTSLNNITLTDDRETVSVGAGATWGDVYAVLEPIGLSVPGGRAAQVGVGGLALGGGISYFSPRYGWTCDSVSNFEIVLANGSIANANSKHNPDLRIALCGGGAANFGVVTRLDIRTFAQGDIWGGSVYYALDTIEGQLRAFEKLNSPEAYDDYASLITSFGFTGEQGPAIVNSIVYTKDEEFPAVYEPFFELPSLQSTVRIAPLSEIAAEQGSFSPDGKRQLSVVTTHDSTLPMLNATFHRWNASLPALQTIPGIVLALSLDPLPPSIYARFATENSMGLSETTGSYVVAQLTATWENEEDDQTVEETARLLFDGIERDARRLGAYNPYLYLNYAAEWQDPIASYGRESVERLRRVRREVDPAGVFRGMVPGGFKVPV</sequence>
<dbReference type="PANTHER" id="PTHR42973">
    <property type="entry name" value="BINDING OXIDOREDUCTASE, PUTATIVE (AFU_ORTHOLOGUE AFUA_1G17690)-RELATED"/>
    <property type="match status" value="1"/>
</dbReference>
<dbReference type="InterPro" id="IPR006094">
    <property type="entry name" value="Oxid_FAD_bind_N"/>
</dbReference>
<dbReference type="EMBL" id="JBFXLQ010000034">
    <property type="protein sequence ID" value="KAL2865154.1"/>
    <property type="molecule type" value="Genomic_DNA"/>
</dbReference>
<dbReference type="InterPro" id="IPR016166">
    <property type="entry name" value="FAD-bd_PCMH"/>
</dbReference>
<protein>
    <recommendedName>
        <fullName evidence="5">FAD-binding PCMH-type domain-containing protein</fullName>
    </recommendedName>
</protein>
<dbReference type="Pfam" id="PF01565">
    <property type="entry name" value="FAD_binding_4"/>
    <property type="match status" value="1"/>
</dbReference>
<dbReference type="InterPro" id="IPR050416">
    <property type="entry name" value="FAD-linked_Oxidoreductase"/>
</dbReference>
<evidence type="ECO:0000256" key="4">
    <source>
        <dbReference type="ARBA" id="ARBA00023002"/>
    </source>
</evidence>
<name>A0ABR4LLZ9_9EURO</name>
<dbReference type="InterPro" id="IPR036318">
    <property type="entry name" value="FAD-bd_PCMH-like_sf"/>
</dbReference>
<keyword evidence="3" id="KW-0274">FAD</keyword>
<evidence type="ECO:0000259" key="5">
    <source>
        <dbReference type="PROSITE" id="PS51387"/>
    </source>
</evidence>
<keyword evidence="4" id="KW-0560">Oxidoreductase</keyword>
<comment type="similarity">
    <text evidence="1">Belongs to the oxygen-dependent FAD-linked oxidoreductase family.</text>
</comment>
<gene>
    <name evidence="6" type="ORF">BJX67DRAFT_189012</name>
</gene>
<dbReference type="SUPFAM" id="SSF56176">
    <property type="entry name" value="FAD-binding/transporter-associated domain-like"/>
    <property type="match status" value="1"/>
</dbReference>
<accession>A0ABR4LLZ9</accession>
<dbReference type="InterPro" id="IPR016167">
    <property type="entry name" value="FAD-bd_PCMH_sub1"/>
</dbReference>
<dbReference type="Gene3D" id="3.30.465.10">
    <property type="match status" value="1"/>
</dbReference>
<dbReference type="Gene3D" id="3.40.462.20">
    <property type="match status" value="1"/>
</dbReference>
<dbReference type="PROSITE" id="PS51387">
    <property type="entry name" value="FAD_PCMH"/>
    <property type="match status" value="1"/>
</dbReference>
<feature type="domain" description="FAD-binding PCMH-type" evidence="5">
    <location>
        <begin position="55"/>
        <end position="230"/>
    </location>
</feature>
<proteinExistence type="inferred from homology"/>
<dbReference type="PANTHER" id="PTHR42973:SF22">
    <property type="entry name" value="FAD-BINDING PCMH-TYPE DOMAIN-CONTAINING PROTEIN-RELATED"/>
    <property type="match status" value="1"/>
</dbReference>
<dbReference type="RefSeq" id="XP_070884133.1">
    <property type="nucleotide sequence ID" value="XM_071025301.1"/>
</dbReference>